<dbReference type="Pfam" id="PF02518">
    <property type="entry name" value="HATPase_c"/>
    <property type="match status" value="1"/>
</dbReference>
<dbReference type="SUPFAM" id="SSF55874">
    <property type="entry name" value="ATPase domain of HSP90 chaperone/DNA topoisomerase II/histidine kinase"/>
    <property type="match status" value="1"/>
</dbReference>
<dbReference type="GO" id="GO:0005524">
    <property type="term" value="F:ATP binding"/>
    <property type="evidence" value="ECO:0007669"/>
    <property type="project" value="UniProtKB-KW"/>
</dbReference>
<dbReference type="RefSeq" id="WP_075629039.1">
    <property type="nucleotide sequence ID" value="NZ_FOAM01000003.1"/>
</dbReference>
<dbReference type="SMART" id="SM00387">
    <property type="entry name" value="HATPase_c"/>
    <property type="match status" value="1"/>
</dbReference>
<evidence type="ECO:0000256" key="2">
    <source>
        <dbReference type="ARBA" id="ARBA00012438"/>
    </source>
</evidence>
<dbReference type="PANTHER" id="PTHR43065:SF46">
    <property type="entry name" value="C4-DICARBOXYLATE TRANSPORT SENSOR PROTEIN DCTB"/>
    <property type="match status" value="1"/>
</dbReference>
<dbReference type="GO" id="GO:0000155">
    <property type="term" value="F:phosphorelay sensor kinase activity"/>
    <property type="evidence" value="ECO:0007669"/>
    <property type="project" value="InterPro"/>
</dbReference>
<evidence type="ECO:0000256" key="6">
    <source>
        <dbReference type="ARBA" id="ARBA00022777"/>
    </source>
</evidence>
<dbReference type="InterPro" id="IPR036890">
    <property type="entry name" value="HATPase_C_sf"/>
</dbReference>
<feature type="domain" description="PAS" evidence="13">
    <location>
        <begin position="295"/>
        <end position="365"/>
    </location>
</feature>
<dbReference type="InterPro" id="IPR003661">
    <property type="entry name" value="HisK_dim/P_dom"/>
</dbReference>
<dbReference type="PROSITE" id="PS50109">
    <property type="entry name" value="HIS_KIN"/>
    <property type="match status" value="1"/>
</dbReference>
<dbReference type="InterPro" id="IPR003594">
    <property type="entry name" value="HATPase_dom"/>
</dbReference>
<dbReference type="OrthoDB" id="9796100at2"/>
<keyword evidence="3 9" id="KW-0597">Phosphoprotein</keyword>
<evidence type="ECO:0000313" key="15">
    <source>
        <dbReference type="EMBL" id="OLP58614.1"/>
    </source>
</evidence>
<dbReference type="Gene3D" id="3.30.565.10">
    <property type="entry name" value="Histidine kinase-like ATPase, C-terminal domain"/>
    <property type="match status" value="1"/>
</dbReference>
<protein>
    <recommendedName>
        <fullName evidence="2">histidine kinase</fullName>
        <ecNumber evidence="2">2.7.13.3</ecNumber>
    </recommendedName>
</protein>
<evidence type="ECO:0000256" key="3">
    <source>
        <dbReference type="ARBA" id="ARBA00022553"/>
    </source>
</evidence>
<keyword evidence="16" id="KW-1185">Reference proteome</keyword>
<dbReference type="InterPro" id="IPR013656">
    <property type="entry name" value="PAS_4"/>
</dbReference>
<keyword evidence="4" id="KW-0808">Transferase</keyword>
<dbReference type="Pfam" id="PF00512">
    <property type="entry name" value="HisKA"/>
    <property type="match status" value="1"/>
</dbReference>
<feature type="domain" description="Histidine kinase" evidence="11">
    <location>
        <begin position="458"/>
        <end position="681"/>
    </location>
</feature>
<dbReference type="CDD" id="cd00082">
    <property type="entry name" value="HisKA"/>
    <property type="match status" value="1"/>
</dbReference>
<dbReference type="Gene3D" id="3.30.450.20">
    <property type="entry name" value="PAS domain"/>
    <property type="match status" value="3"/>
</dbReference>
<dbReference type="SMART" id="SM00388">
    <property type="entry name" value="HisKA"/>
    <property type="match status" value="1"/>
</dbReference>
<dbReference type="InterPro" id="IPR000700">
    <property type="entry name" value="PAS-assoc_C"/>
</dbReference>
<sequence>MFKNTDLADIDLAHLFEAAPNPYVIVDRNLDIVGLNAAYCAVTMRRREELIGQNIFDAFPSDPTSVPGRLLRNSFDTVLRTGEIDHLPLIPYPIARPDGSLEERYWSATHTPIPDREGKVGLILQHTVDVTELHRLRRSAATLGVESDILARADAVADANLSLGEERSYLRGLFEQAPGFTAVLSGPDHVFDLANAAYIALVGGRDILGKPVLEALPEIRNQGFSELLDNVRDSGRPFIAHGAEVQLDRGAGIERRYLDFVYQPIRNAEGAVSGIFVQGYDVTEIKLAQQVARESEVRFRQLAQSIPNHAWAASPDGELEWCNSRVYEYSGLNEGALIGRSLGGTVHAEDRAPVMAAWEKARYDGAPFHAEVRLRRIDGQYRWHLSRALPLRDAAGAIERWIGTNTDIHDQKATEAQLEELAATLESRIEERSRELEATQRALRQSQKMEAIGNLAGGIAHDFNNLLQVVTGSLELLSKQYGQDERAKRRIDNALAATQRGARLASQLLAFGRRQPLAPRVVNLARLVRDTDQLIRRAIGEAIDIETIVGGGLWNTMADPTNVETALLNLAINARDAMGGSGKLTIELANAELTSHYARSDSEIVPGQYVLLAVTDTGTGIPAEIIDKVFDPFFSTKPEGKGTGLGLSMVYGFVKQSGGHIRIYSEVDAGTSVKIYLPRAAAEEEDLNEPEIEPAGGHETILVVEDDDGVRDTTVALLQTLGYRVLKARDAASAAALIESGITVDLLFTDVVMPGPMKSTELAERAKQQMPGVKVLFTSGYTENSIVHGGRLKPDVEFLGKPYSEEQLARKLRQVLSQKG</sequence>
<reference evidence="15 16" key="1">
    <citation type="submission" date="2016-09" db="EMBL/GenBank/DDBJ databases">
        <title>Rhizobium sp. nov., a novel species isolated from the rice rhizosphere.</title>
        <authorList>
            <person name="Zhao J."/>
            <person name="Zhang X."/>
        </authorList>
    </citation>
    <scope>NUCLEOTIDE SEQUENCE [LARGE SCALE GENOMIC DNA]</scope>
    <source>
        <strain evidence="15 16">1.7048</strain>
    </source>
</reference>
<dbReference type="PANTHER" id="PTHR43065">
    <property type="entry name" value="SENSOR HISTIDINE KINASE"/>
    <property type="match status" value="1"/>
</dbReference>
<evidence type="ECO:0000256" key="1">
    <source>
        <dbReference type="ARBA" id="ARBA00000085"/>
    </source>
</evidence>
<gene>
    <name evidence="15" type="ORF">BJF93_17370</name>
</gene>
<dbReference type="SMART" id="SM00448">
    <property type="entry name" value="REC"/>
    <property type="match status" value="1"/>
</dbReference>
<dbReference type="PROSITE" id="PS50112">
    <property type="entry name" value="PAS"/>
    <property type="match status" value="2"/>
</dbReference>
<comment type="caution">
    <text evidence="15">The sequence shown here is derived from an EMBL/GenBank/DDBJ whole genome shotgun (WGS) entry which is preliminary data.</text>
</comment>
<dbReference type="InterPro" id="IPR000014">
    <property type="entry name" value="PAS"/>
</dbReference>
<dbReference type="Pfam" id="PF00072">
    <property type="entry name" value="Response_reg"/>
    <property type="match status" value="1"/>
</dbReference>
<evidence type="ECO:0000259" key="14">
    <source>
        <dbReference type="PROSITE" id="PS50113"/>
    </source>
</evidence>
<dbReference type="InterPro" id="IPR005467">
    <property type="entry name" value="His_kinase_dom"/>
</dbReference>
<comment type="catalytic activity">
    <reaction evidence="1">
        <text>ATP + protein L-histidine = ADP + protein N-phospho-L-histidine.</text>
        <dbReference type="EC" id="2.7.13.3"/>
    </reaction>
</comment>
<dbReference type="InterPro" id="IPR035965">
    <property type="entry name" value="PAS-like_dom_sf"/>
</dbReference>
<evidence type="ECO:0000313" key="16">
    <source>
        <dbReference type="Proteomes" id="UP000186364"/>
    </source>
</evidence>
<dbReference type="InterPro" id="IPR013655">
    <property type="entry name" value="PAS_fold_3"/>
</dbReference>
<dbReference type="NCBIfam" id="TIGR00229">
    <property type="entry name" value="sensory_box"/>
    <property type="match status" value="2"/>
</dbReference>
<dbReference type="Pfam" id="PF08447">
    <property type="entry name" value="PAS_3"/>
    <property type="match status" value="1"/>
</dbReference>
<dbReference type="SMART" id="SM00091">
    <property type="entry name" value="PAS"/>
    <property type="match status" value="3"/>
</dbReference>
<dbReference type="InterPro" id="IPR036097">
    <property type="entry name" value="HisK_dim/P_sf"/>
</dbReference>
<organism evidence="15 16">
    <name type="scientific">Xaviernesmea oryzae</name>
    <dbReference type="NCBI Taxonomy" id="464029"/>
    <lineage>
        <taxon>Bacteria</taxon>
        <taxon>Pseudomonadati</taxon>
        <taxon>Pseudomonadota</taxon>
        <taxon>Alphaproteobacteria</taxon>
        <taxon>Hyphomicrobiales</taxon>
        <taxon>Rhizobiaceae</taxon>
        <taxon>Rhizobium/Agrobacterium group</taxon>
        <taxon>Xaviernesmea</taxon>
    </lineage>
</organism>
<dbReference type="Gene3D" id="1.10.287.130">
    <property type="match status" value="1"/>
</dbReference>
<keyword evidence="8" id="KW-0902">Two-component regulatory system</keyword>
<keyword evidence="7" id="KW-0067">ATP-binding</keyword>
<dbReference type="InterPro" id="IPR004358">
    <property type="entry name" value="Sig_transdc_His_kin-like_C"/>
</dbReference>
<feature type="coiled-coil region" evidence="10">
    <location>
        <begin position="408"/>
        <end position="449"/>
    </location>
</feature>
<name>A0A1Q9AT53_9HYPH</name>
<evidence type="ECO:0000256" key="5">
    <source>
        <dbReference type="ARBA" id="ARBA00022741"/>
    </source>
</evidence>
<dbReference type="InterPro" id="IPR001789">
    <property type="entry name" value="Sig_transdc_resp-reg_receiver"/>
</dbReference>
<dbReference type="SUPFAM" id="SSF55785">
    <property type="entry name" value="PYP-like sensor domain (PAS domain)"/>
    <property type="match status" value="3"/>
</dbReference>
<evidence type="ECO:0000259" key="11">
    <source>
        <dbReference type="PROSITE" id="PS50109"/>
    </source>
</evidence>
<evidence type="ECO:0000259" key="12">
    <source>
        <dbReference type="PROSITE" id="PS50110"/>
    </source>
</evidence>
<dbReference type="FunFam" id="3.30.450.20:FF:000099">
    <property type="entry name" value="Sensory box sensor histidine kinase"/>
    <property type="match status" value="1"/>
</dbReference>
<dbReference type="InterPro" id="IPR001610">
    <property type="entry name" value="PAC"/>
</dbReference>
<dbReference type="Gene3D" id="3.40.50.2300">
    <property type="match status" value="1"/>
</dbReference>
<accession>A0A1Q9AT53</accession>
<feature type="domain" description="PAS" evidence="13">
    <location>
        <begin position="8"/>
        <end position="56"/>
    </location>
</feature>
<feature type="domain" description="Response regulatory" evidence="12">
    <location>
        <begin position="700"/>
        <end position="816"/>
    </location>
</feature>
<dbReference type="SUPFAM" id="SSF52172">
    <property type="entry name" value="CheY-like"/>
    <property type="match status" value="1"/>
</dbReference>
<dbReference type="Proteomes" id="UP000186364">
    <property type="component" value="Unassembled WGS sequence"/>
</dbReference>
<evidence type="ECO:0000256" key="10">
    <source>
        <dbReference type="SAM" id="Coils"/>
    </source>
</evidence>
<evidence type="ECO:0000256" key="9">
    <source>
        <dbReference type="PROSITE-ProRule" id="PRU00169"/>
    </source>
</evidence>
<feature type="domain" description="PAC" evidence="14">
    <location>
        <begin position="241"/>
        <end position="294"/>
    </location>
</feature>
<keyword evidence="5" id="KW-0547">Nucleotide-binding</keyword>
<dbReference type="PROSITE" id="PS50113">
    <property type="entry name" value="PAC"/>
    <property type="match status" value="2"/>
</dbReference>
<dbReference type="SUPFAM" id="SSF47384">
    <property type="entry name" value="Homodimeric domain of signal transducing histidine kinase"/>
    <property type="match status" value="1"/>
</dbReference>
<dbReference type="Pfam" id="PF08448">
    <property type="entry name" value="PAS_4"/>
    <property type="match status" value="2"/>
</dbReference>
<evidence type="ECO:0000256" key="7">
    <source>
        <dbReference type="ARBA" id="ARBA00022840"/>
    </source>
</evidence>
<feature type="modified residue" description="4-aspartylphosphate" evidence="9">
    <location>
        <position position="750"/>
    </location>
</feature>
<dbReference type="SMART" id="SM00086">
    <property type="entry name" value="PAC"/>
    <property type="match status" value="2"/>
</dbReference>
<evidence type="ECO:0000256" key="4">
    <source>
        <dbReference type="ARBA" id="ARBA00022679"/>
    </source>
</evidence>
<dbReference type="InterPro" id="IPR011006">
    <property type="entry name" value="CheY-like_superfamily"/>
</dbReference>
<dbReference type="PRINTS" id="PR00344">
    <property type="entry name" value="BCTRLSENSOR"/>
</dbReference>
<dbReference type="AlphaFoldDB" id="A0A1Q9AT53"/>
<dbReference type="EMBL" id="MKIP01000057">
    <property type="protein sequence ID" value="OLP58614.1"/>
    <property type="molecule type" value="Genomic_DNA"/>
</dbReference>
<proteinExistence type="predicted"/>
<evidence type="ECO:0000256" key="8">
    <source>
        <dbReference type="ARBA" id="ARBA00023012"/>
    </source>
</evidence>
<feature type="domain" description="PAC" evidence="14">
    <location>
        <begin position="368"/>
        <end position="420"/>
    </location>
</feature>
<evidence type="ECO:0000259" key="13">
    <source>
        <dbReference type="PROSITE" id="PS50112"/>
    </source>
</evidence>
<keyword evidence="6" id="KW-0418">Kinase</keyword>
<keyword evidence="10" id="KW-0175">Coiled coil</keyword>
<dbReference type="EC" id="2.7.13.3" evidence="2"/>
<dbReference type="CDD" id="cd00130">
    <property type="entry name" value="PAS"/>
    <property type="match status" value="2"/>
</dbReference>
<dbReference type="PROSITE" id="PS50110">
    <property type="entry name" value="RESPONSE_REGULATORY"/>
    <property type="match status" value="1"/>
</dbReference>